<dbReference type="InterPro" id="IPR050109">
    <property type="entry name" value="HTH-type_TetR-like_transc_reg"/>
</dbReference>
<dbReference type="SUPFAM" id="SSF46689">
    <property type="entry name" value="Homeodomain-like"/>
    <property type="match status" value="1"/>
</dbReference>
<reference evidence="6 7" key="1">
    <citation type="submission" date="2017-04" db="EMBL/GenBank/DDBJ databases">
        <title>Kefir bacterial isolates.</title>
        <authorList>
            <person name="Kim Y."/>
            <person name="Blasche S."/>
            <person name="Patil K.R."/>
        </authorList>
    </citation>
    <scope>NUCLEOTIDE SEQUENCE [LARGE SCALE GENOMIC DNA]</scope>
    <source>
        <strain evidence="6 7">OG2</strain>
    </source>
</reference>
<accession>A0A269ZEM0</accession>
<evidence type="ECO:0000313" key="7">
    <source>
        <dbReference type="Proteomes" id="UP000216867"/>
    </source>
</evidence>
<dbReference type="PROSITE" id="PS01081">
    <property type="entry name" value="HTH_TETR_1"/>
    <property type="match status" value="1"/>
</dbReference>
<evidence type="ECO:0000256" key="4">
    <source>
        <dbReference type="PROSITE-ProRule" id="PRU00335"/>
    </source>
</evidence>
<dbReference type="GO" id="GO:0000976">
    <property type="term" value="F:transcription cis-regulatory region binding"/>
    <property type="evidence" value="ECO:0007669"/>
    <property type="project" value="TreeGrafter"/>
</dbReference>
<dbReference type="PROSITE" id="PS50977">
    <property type="entry name" value="HTH_TETR_2"/>
    <property type="match status" value="1"/>
</dbReference>
<evidence type="ECO:0000256" key="2">
    <source>
        <dbReference type="ARBA" id="ARBA00023125"/>
    </source>
</evidence>
<dbReference type="PANTHER" id="PTHR30055:SF234">
    <property type="entry name" value="HTH-TYPE TRANSCRIPTIONAL REGULATOR BETI"/>
    <property type="match status" value="1"/>
</dbReference>
<comment type="caution">
    <text evidence="6">The sequence shown here is derived from an EMBL/GenBank/DDBJ whole genome shotgun (WGS) entry which is preliminary data.</text>
</comment>
<dbReference type="InterPro" id="IPR041484">
    <property type="entry name" value="TetR_C_25"/>
</dbReference>
<protein>
    <recommendedName>
        <fullName evidence="5">HTH tetR-type domain-containing protein</fullName>
    </recommendedName>
</protein>
<keyword evidence="3" id="KW-0804">Transcription</keyword>
<dbReference type="Gene3D" id="1.10.357.10">
    <property type="entry name" value="Tetracycline Repressor, domain 2"/>
    <property type="match status" value="1"/>
</dbReference>
<evidence type="ECO:0000313" key="6">
    <source>
        <dbReference type="EMBL" id="PAK96041.1"/>
    </source>
</evidence>
<dbReference type="Pfam" id="PF00440">
    <property type="entry name" value="TetR_N"/>
    <property type="match status" value="1"/>
</dbReference>
<evidence type="ECO:0000259" key="5">
    <source>
        <dbReference type="PROSITE" id="PS50977"/>
    </source>
</evidence>
<dbReference type="PANTHER" id="PTHR30055">
    <property type="entry name" value="HTH-TYPE TRANSCRIPTIONAL REGULATOR RUTR"/>
    <property type="match status" value="1"/>
</dbReference>
<dbReference type="InterPro" id="IPR001647">
    <property type="entry name" value="HTH_TetR"/>
</dbReference>
<dbReference type="InterPro" id="IPR009057">
    <property type="entry name" value="Homeodomain-like_sf"/>
</dbReference>
<dbReference type="EMBL" id="NCWY01000005">
    <property type="protein sequence ID" value="PAK96041.1"/>
    <property type="molecule type" value="Genomic_DNA"/>
</dbReference>
<dbReference type="Pfam" id="PF17933">
    <property type="entry name" value="TetR_C_25"/>
    <property type="match status" value="1"/>
</dbReference>
<feature type="DNA-binding region" description="H-T-H motif" evidence="4">
    <location>
        <begin position="33"/>
        <end position="52"/>
    </location>
</feature>
<evidence type="ECO:0000256" key="3">
    <source>
        <dbReference type="ARBA" id="ARBA00023163"/>
    </source>
</evidence>
<feature type="domain" description="HTH tetR-type" evidence="5">
    <location>
        <begin position="10"/>
        <end position="70"/>
    </location>
</feature>
<dbReference type="InterPro" id="IPR023772">
    <property type="entry name" value="DNA-bd_HTH_TetR-type_CS"/>
</dbReference>
<keyword evidence="2 4" id="KW-0238">DNA-binding</keyword>
<dbReference type="Proteomes" id="UP000216867">
    <property type="component" value="Unassembled WGS sequence"/>
</dbReference>
<evidence type="ECO:0000256" key="1">
    <source>
        <dbReference type="ARBA" id="ARBA00023015"/>
    </source>
</evidence>
<dbReference type="GO" id="GO:0003700">
    <property type="term" value="F:DNA-binding transcription factor activity"/>
    <property type="evidence" value="ECO:0007669"/>
    <property type="project" value="TreeGrafter"/>
</dbReference>
<dbReference type="PRINTS" id="PR00455">
    <property type="entry name" value="HTHTETR"/>
</dbReference>
<gene>
    <name evidence="6" type="ORF">B8X04_07250</name>
</gene>
<organism evidence="6 7">
    <name type="scientific">Brevibacterium casei</name>
    <dbReference type="NCBI Taxonomy" id="33889"/>
    <lineage>
        <taxon>Bacteria</taxon>
        <taxon>Bacillati</taxon>
        <taxon>Actinomycetota</taxon>
        <taxon>Actinomycetes</taxon>
        <taxon>Micrococcales</taxon>
        <taxon>Brevibacteriaceae</taxon>
        <taxon>Brevibacterium</taxon>
    </lineage>
</organism>
<keyword evidence="1" id="KW-0805">Transcription regulation</keyword>
<name>A0A269ZEM0_9MICO</name>
<proteinExistence type="predicted"/>
<dbReference type="AlphaFoldDB" id="A0A269ZEM0"/>
<sequence>MYSMRDPADLTGRARIPDAATALFAAYGFHRVTVRAIASAAGVGPGLVTHHFGSKERLRWTCDEHVVPGLFDEHFERDSPGGLVRSLAEQVGAASAKIDYIARMLVEPGTAGDELFNSLVASTARRLAAGQEAGTIRSGSATHVTALIVTVHELAQLVLRERVRSALGADPLSPKDIGRLTAPTLELLNHGLYVSDTTLAISREAITRQDSSTPTP</sequence>